<proteinExistence type="predicted"/>
<name>A0A1Y5RNN9_9RHOB</name>
<sequence>MSVPSSRNLPRSNPISGDAHASSSEAVGERIGDFDGAVEVLRAWGEGLKPDPDLTVSVWVDRHRMLSGRASAEPGRYRTARKPCMGEIMDRLSPGDPTQRIVFMKAAQLRPAPCLPASGSL</sequence>
<keyword evidence="3" id="KW-1185">Reference proteome</keyword>
<evidence type="ECO:0000313" key="2">
    <source>
        <dbReference type="EMBL" id="SLN20607.1"/>
    </source>
</evidence>
<organism evidence="2 3">
    <name type="scientific">Pseudoruegeria aquimaris</name>
    <dbReference type="NCBI Taxonomy" id="393663"/>
    <lineage>
        <taxon>Bacteria</taxon>
        <taxon>Pseudomonadati</taxon>
        <taxon>Pseudomonadota</taxon>
        <taxon>Alphaproteobacteria</taxon>
        <taxon>Rhodobacterales</taxon>
        <taxon>Roseobacteraceae</taxon>
        <taxon>Pseudoruegeria</taxon>
    </lineage>
</organism>
<gene>
    <name evidence="2" type="ORF">PSA7680_00744</name>
</gene>
<dbReference type="OrthoDB" id="5181253at2"/>
<dbReference type="Proteomes" id="UP000193409">
    <property type="component" value="Unassembled WGS sequence"/>
</dbReference>
<dbReference type="EMBL" id="FWFQ01000003">
    <property type="protein sequence ID" value="SLN20607.1"/>
    <property type="molecule type" value="Genomic_DNA"/>
</dbReference>
<dbReference type="GO" id="GO:0016887">
    <property type="term" value="F:ATP hydrolysis activity"/>
    <property type="evidence" value="ECO:0007669"/>
    <property type="project" value="InterPro"/>
</dbReference>
<protein>
    <submittedName>
        <fullName evidence="2">Phage terminase large subunit (GpA)</fullName>
    </submittedName>
</protein>
<feature type="region of interest" description="Disordered" evidence="1">
    <location>
        <begin position="1"/>
        <end position="28"/>
    </location>
</feature>
<evidence type="ECO:0000313" key="3">
    <source>
        <dbReference type="Proteomes" id="UP000193409"/>
    </source>
</evidence>
<reference evidence="2 3" key="1">
    <citation type="submission" date="2017-03" db="EMBL/GenBank/DDBJ databases">
        <authorList>
            <person name="Afonso C.L."/>
            <person name="Miller P.J."/>
            <person name="Scott M.A."/>
            <person name="Spackman E."/>
            <person name="Goraichik I."/>
            <person name="Dimitrov K.M."/>
            <person name="Suarez D.L."/>
            <person name="Swayne D.E."/>
        </authorList>
    </citation>
    <scope>NUCLEOTIDE SEQUENCE [LARGE SCALE GENOMIC DNA]</scope>
    <source>
        <strain evidence="2 3">CECT 7680</strain>
    </source>
</reference>
<dbReference type="AlphaFoldDB" id="A0A1Y5RNN9"/>
<evidence type="ECO:0000256" key="1">
    <source>
        <dbReference type="SAM" id="MobiDB-lite"/>
    </source>
</evidence>
<feature type="compositionally biased region" description="Polar residues" evidence="1">
    <location>
        <begin position="1"/>
        <end position="25"/>
    </location>
</feature>
<accession>A0A1Y5RNN9</accession>